<organism evidence="4 5">
    <name type="scientific">Plasmodium ovale</name>
    <name type="common">malaria parasite P. ovale</name>
    <dbReference type="NCBI Taxonomy" id="36330"/>
    <lineage>
        <taxon>Eukaryota</taxon>
        <taxon>Sar</taxon>
        <taxon>Alveolata</taxon>
        <taxon>Apicomplexa</taxon>
        <taxon>Aconoidasida</taxon>
        <taxon>Haemosporida</taxon>
        <taxon>Plasmodiidae</taxon>
        <taxon>Plasmodium</taxon>
        <taxon>Plasmodium (Plasmodium)</taxon>
    </lineage>
</organism>
<dbReference type="VEuPathDB" id="PlasmoDB:PocGH01_07042400"/>
<dbReference type="PROSITE" id="PS50033">
    <property type="entry name" value="UBX"/>
    <property type="match status" value="1"/>
</dbReference>
<gene>
    <name evidence="4" type="primary">PocGH01_07042400</name>
    <name evidence="4" type="ORF">POCGH01_07042400</name>
</gene>
<dbReference type="GO" id="GO:0036503">
    <property type="term" value="P:ERAD pathway"/>
    <property type="evidence" value="ECO:0007669"/>
    <property type="project" value="TreeGrafter"/>
</dbReference>
<dbReference type="InterPro" id="IPR006577">
    <property type="entry name" value="UAS"/>
</dbReference>
<dbReference type="GO" id="GO:0005783">
    <property type="term" value="C:endoplasmic reticulum"/>
    <property type="evidence" value="ECO:0007669"/>
    <property type="project" value="TreeGrafter"/>
</dbReference>
<dbReference type="InterPro" id="IPR029071">
    <property type="entry name" value="Ubiquitin-like_domsf"/>
</dbReference>
<dbReference type="AlphaFoldDB" id="A0A1D3U871"/>
<dbReference type="Gene3D" id="3.10.20.90">
    <property type="entry name" value="Phosphatidylinositol 3-kinase Catalytic Subunit, Chain A, domain 1"/>
    <property type="match status" value="1"/>
</dbReference>
<protein>
    <submittedName>
        <fullName evidence="4">UBX domain, putative</fullName>
    </submittedName>
</protein>
<dbReference type="SMART" id="SM00594">
    <property type="entry name" value="UAS"/>
    <property type="match status" value="1"/>
</dbReference>
<feature type="coiled-coil region" evidence="2">
    <location>
        <begin position="302"/>
        <end position="338"/>
    </location>
</feature>
<dbReference type="Pfam" id="PF21021">
    <property type="entry name" value="FAF1"/>
    <property type="match status" value="1"/>
</dbReference>
<dbReference type="Pfam" id="PF00789">
    <property type="entry name" value="UBX"/>
    <property type="match status" value="1"/>
</dbReference>
<dbReference type="PANTHER" id="PTHR23322">
    <property type="entry name" value="FAS-ASSOCIATED PROTEIN"/>
    <property type="match status" value="1"/>
</dbReference>
<evidence type="ECO:0000256" key="1">
    <source>
        <dbReference type="ARBA" id="ARBA00023054"/>
    </source>
</evidence>
<dbReference type="InterPro" id="IPR050730">
    <property type="entry name" value="UBX_domain-protein"/>
</dbReference>
<dbReference type="InterPro" id="IPR036249">
    <property type="entry name" value="Thioredoxin-like_sf"/>
</dbReference>
<dbReference type="Gene3D" id="3.40.30.10">
    <property type="entry name" value="Glutaredoxin"/>
    <property type="match status" value="1"/>
</dbReference>
<dbReference type="SUPFAM" id="SSF52833">
    <property type="entry name" value="Thioredoxin-like"/>
    <property type="match status" value="1"/>
</dbReference>
<dbReference type="InterPro" id="IPR001012">
    <property type="entry name" value="UBX_dom"/>
</dbReference>
<dbReference type="InterPro" id="IPR049483">
    <property type="entry name" value="FAF1_2-like_UAS"/>
</dbReference>
<dbReference type="CDD" id="cd01767">
    <property type="entry name" value="UBX"/>
    <property type="match status" value="1"/>
</dbReference>
<proteinExistence type="predicted"/>
<feature type="domain" description="UBX" evidence="3">
    <location>
        <begin position="349"/>
        <end position="431"/>
    </location>
</feature>
<dbReference type="GO" id="GO:0043130">
    <property type="term" value="F:ubiquitin binding"/>
    <property type="evidence" value="ECO:0007669"/>
    <property type="project" value="TreeGrafter"/>
</dbReference>
<dbReference type="OrthoDB" id="1026733at2759"/>
<evidence type="ECO:0000313" key="5">
    <source>
        <dbReference type="Proteomes" id="UP000242942"/>
    </source>
</evidence>
<sequence length="440" mass="52041">MQQTDEMENNVKLFMEVTKSTNEKEAKDILEICQGNLEEAISTYLSKVDFERMDEIPDSGSIPGVRRRIPEKGKCKENICERKEEKIEKTNFVYILNHIGKIICPLFKNIYNIVSTCFKLVSTYIVNPSNDNNFTTYYENNFGKIHTKFFEGSLNEAIYQSNKEEKLLLVYLHIENKDSLHFCNNIFNNNEIKSFFDENCILYAQNISKGDIKEFKNIMNMYILPQINILLTSHIKNIKELSIIYGTPTVSHIINTITHYIELIQIKKENLINLDNNILNNSEIFYYNDSRKIREEQDREYQEALKNDMLKEEEKKKKENKKLLKIQYKQEIKKKRKEKRNKFPLCINENENITKICLRLPNGIKIQNNFSINHTIEDIYDWAECFEYMGDNNITIPYKFELICGHTKSVLYNTKRKIKDFDLYPNAVLNMKSLDSSDEE</sequence>
<dbReference type="VEuPathDB" id="PlasmoDB:POWCR01_070036700"/>
<accession>A0A1D3U871</accession>
<dbReference type="PANTHER" id="PTHR23322:SF1">
    <property type="entry name" value="FAS-ASSOCIATED FACTOR 2"/>
    <property type="match status" value="1"/>
</dbReference>
<dbReference type="SUPFAM" id="SSF54236">
    <property type="entry name" value="Ubiquitin-like"/>
    <property type="match status" value="1"/>
</dbReference>
<reference evidence="4 5" key="1">
    <citation type="submission" date="2016-06" db="EMBL/GenBank/DDBJ databases">
        <authorList>
            <consortium name="Pathogen Informatics"/>
        </authorList>
    </citation>
    <scope>NUCLEOTIDE SEQUENCE [LARGE SCALE GENOMIC DNA]</scope>
    <source>
        <strain evidence="4">PocGH01</strain>
    </source>
</reference>
<name>A0A1D3U871_PLAOA</name>
<dbReference type="Proteomes" id="UP000242942">
    <property type="component" value="Chromosome 7"/>
</dbReference>
<keyword evidence="1 2" id="KW-0175">Coiled coil</keyword>
<evidence type="ECO:0000313" key="4">
    <source>
        <dbReference type="EMBL" id="SCQ16336.1"/>
    </source>
</evidence>
<evidence type="ECO:0000259" key="3">
    <source>
        <dbReference type="PROSITE" id="PS50033"/>
    </source>
</evidence>
<dbReference type="CDD" id="cd14273">
    <property type="entry name" value="UBA_TAP-C_like"/>
    <property type="match status" value="1"/>
</dbReference>
<dbReference type="Pfam" id="PF14555">
    <property type="entry name" value="UBA_4"/>
    <property type="match status" value="1"/>
</dbReference>
<dbReference type="EMBL" id="LT594588">
    <property type="protein sequence ID" value="SCQ16336.1"/>
    <property type="molecule type" value="Genomic_DNA"/>
</dbReference>
<keyword evidence="5" id="KW-1185">Reference proteome</keyword>
<evidence type="ECO:0000256" key="2">
    <source>
        <dbReference type="SAM" id="Coils"/>
    </source>
</evidence>